<dbReference type="STRING" id="202951.GCA_001485025_02938"/>
<reference evidence="1 2" key="1">
    <citation type="submission" date="2019-02" db="EMBL/GenBank/DDBJ databases">
        <title>The Batch Genome Submission of Acinetobacter spp. strains.</title>
        <authorList>
            <person name="Qin J."/>
            <person name="Hu Y."/>
            <person name="Ye H."/>
            <person name="Wei L."/>
            <person name="Feng Y."/>
            <person name="Zong Z."/>
        </authorList>
    </citation>
    <scope>NUCLEOTIDE SEQUENCE [LARGE SCALE GENOMIC DNA]</scope>
    <source>
        <strain evidence="1 2">WCHABo060081</strain>
    </source>
</reference>
<dbReference type="AlphaFoldDB" id="A0A4Q7AWP0"/>
<dbReference type="Proteomes" id="UP000293483">
    <property type="component" value="Unassembled WGS sequence"/>
</dbReference>
<dbReference type="EMBL" id="SGSU01000005">
    <property type="protein sequence ID" value="RZG68025.1"/>
    <property type="molecule type" value="Genomic_DNA"/>
</dbReference>
<evidence type="ECO:0000313" key="2">
    <source>
        <dbReference type="Proteomes" id="UP000293483"/>
    </source>
</evidence>
<protein>
    <submittedName>
        <fullName evidence="1">Uncharacterized protein</fullName>
    </submittedName>
</protein>
<proteinExistence type="predicted"/>
<accession>A0A4Q7AWP0</accession>
<evidence type="ECO:0000313" key="1">
    <source>
        <dbReference type="EMBL" id="RZG68025.1"/>
    </source>
</evidence>
<comment type="caution">
    <text evidence="1">The sequence shown here is derived from an EMBL/GenBank/DDBJ whole genome shotgun (WGS) entry which is preliminary data.</text>
</comment>
<sequence length="74" mass="8478">MPVAPKLPMKFKCTACKTVYMHKYNSDAFLNYPACPNCQNAGQLQGTIETHDLFKYPLAIAKSYLQDSMLRFNR</sequence>
<name>A0A4Q7AWP0_9GAMM</name>
<organism evidence="1 2">
    <name type="scientific">Acinetobacter bouvetii</name>
    <dbReference type="NCBI Taxonomy" id="202951"/>
    <lineage>
        <taxon>Bacteria</taxon>
        <taxon>Pseudomonadati</taxon>
        <taxon>Pseudomonadota</taxon>
        <taxon>Gammaproteobacteria</taxon>
        <taxon>Moraxellales</taxon>
        <taxon>Moraxellaceae</taxon>
        <taxon>Acinetobacter</taxon>
    </lineage>
</organism>
<gene>
    <name evidence="1" type="ORF">EXE25_06155</name>
</gene>